<proteinExistence type="predicted"/>
<organism evidence="1 2">
    <name type="scientific">Aliirhizobium smilacinae</name>
    <dbReference type="NCBI Taxonomy" id="1395944"/>
    <lineage>
        <taxon>Bacteria</taxon>
        <taxon>Pseudomonadati</taxon>
        <taxon>Pseudomonadota</taxon>
        <taxon>Alphaproteobacteria</taxon>
        <taxon>Hyphomicrobiales</taxon>
        <taxon>Rhizobiaceae</taxon>
        <taxon>Aliirhizobium</taxon>
    </lineage>
</organism>
<keyword evidence="2" id="KW-1185">Reference proteome</keyword>
<protein>
    <submittedName>
        <fullName evidence="1">Uncharacterized protein</fullName>
    </submittedName>
</protein>
<dbReference type="AlphaFoldDB" id="A0A5C4XGM6"/>
<gene>
    <name evidence="1" type="ORF">FHP24_21490</name>
</gene>
<evidence type="ECO:0000313" key="2">
    <source>
        <dbReference type="Proteomes" id="UP000311605"/>
    </source>
</evidence>
<accession>A0A5C4XGM6</accession>
<evidence type="ECO:0000313" key="1">
    <source>
        <dbReference type="EMBL" id="TNM61830.1"/>
    </source>
</evidence>
<dbReference type="EMBL" id="VDMN01000005">
    <property type="protein sequence ID" value="TNM61830.1"/>
    <property type="molecule type" value="Genomic_DNA"/>
</dbReference>
<dbReference type="OrthoDB" id="8295015at2"/>
<sequence length="65" mass="7131">MIGGGISLFGFDLFGSVRKVLADAREEARLSSEAFAQKVKTESHDPKNVEGNDNVTLFWSSHLGY</sequence>
<dbReference type="RefSeq" id="WP_139678277.1">
    <property type="nucleotide sequence ID" value="NZ_VDMN01000005.1"/>
</dbReference>
<reference evidence="1 2" key="1">
    <citation type="submission" date="2019-06" db="EMBL/GenBank/DDBJ databases">
        <title>The draft genome of Rhizobium smilacinae PTYR-5.</title>
        <authorList>
            <person name="Liu L."/>
            <person name="Li L."/>
            <person name="Zhang X."/>
        </authorList>
    </citation>
    <scope>NUCLEOTIDE SEQUENCE [LARGE SCALE GENOMIC DNA]</scope>
    <source>
        <strain evidence="1 2">PTYR-5</strain>
    </source>
</reference>
<dbReference type="Proteomes" id="UP000311605">
    <property type="component" value="Unassembled WGS sequence"/>
</dbReference>
<name>A0A5C4XGM6_9HYPH</name>
<comment type="caution">
    <text evidence="1">The sequence shown here is derived from an EMBL/GenBank/DDBJ whole genome shotgun (WGS) entry which is preliminary data.</text>
</comment>